<reference evidence="1" key="2">
    <citation type="submission" date="2023-05" db="EMBL/GenBank/DDBJ databases">
        <authorList>
            <consortium name="Lawrence Berkeley National Laboratory"/>
            <person name="Steindorff A."/>
            <person name="Hensen N."/>
            <person name="Bonometti L."/>
            <person name="Westerberg I."/>
            <person name="Brannstrom I.O."/>
            <person name="Guillou S."/>
            <person name="Cros-Aarteil S."/>
            <person name="Calhoun S."/>
            <person name="Haridas S."/>
            <person name="Kuo A."/>
            <person name="Mondo S."/>
            <person name="Pangilinan J."/>
            <person name="Riley R."/>
            <person name="Labutti K."/>
            <person name="Andreopoulos B."/>
            <person name="Lipzen A."/>
            <person name="Chen C."/>
            <person name="Yanf M."/>
            <person name="Daum C."/>
            <person name="Ng V."/>
            <person name="Clum A."/>
            <person name="Ohm R."/>
            <person name="Martin F."/>
            <person name="Silar P."/>
            <person name="Natvig D."/>
            <person name="Lalanne C."/>
            <person name="Gautier V."/>
            <person name="Ament-Velasquez S.L."/>
            <person name="Kruys A."/>
            <person name="Hutchinson M.I."/>
            <person name="Powell A.J."/>
            <person name="Barry K."/>
            <person name="Miller A.N."/>
            <person name="Grigoriev I.V."/>
            <person name="Debuchy R."/>
            <person name="Gladieux P."/>
            <person name="Thoren M.H."/>
            <person name="Johannesson H."/>
        </authorList>
    </citation>
    <scope>NUCLEOTIDE SEQUENCE</scope>
    <source>
        <strain evidence="1">CBS 315.58</strain>
    </source>
</reference>
<keyword evidence="2" id="KW-1185">Reference proteome</keyword>
<proteinExistence type="predicted"/>
<gene>
    <name evidence="1" type="ORF">QBC40DRAFT_167895</name>
</gene>
<dbReference type="EMBL" id="MU863892">
    <property type="protein sequence ID" value="KAK4203017.1"/>
    <property type="molecule type" value="Genomic_DNA"/>
</dbReference>
<protein>
    <submittedName>
        <fullName evidence="1">Uncharacterized protein</fullName>
    </submittedName>
</protein>
<evidence type="ECO:0000313" key="1">
    <source>
        <dbReference type="EMBL" id="KAK4203017.1"/>
    </source>
</evidence>
<reference evidence="1" key="1">
    <citation type="journal article" date="2023" name="Mol. Phylogenet. Evol.">
        <title>Genome-scale phylogeny and comparative genomics of the fungal order Sordariales.</title>
        <authorList>
            <person name="Hensen N."/>
            <person name="Bonometti L."/>
            <person name="Westerberg I."/>
            <person name="Brannstrom I.O."/>
            <person name="Guillou S."/>
            <person name="Cros-Aarteil S."/>
            <person name="Calhoun S."/>
            <person name="Haridas S."/>
            <person name="Kuo A."/>
            <person name="Mondo S."/>
            <person name="Pangilinan J."/>
            <person name="Riley R."/>
            <person name="LaButti K."/>
            <person name="Andreopoulos B."/>
            <person name="Lipzen A."/>
            <person name="Chen C."/>
            <person name="Yan M."/>
            <person name="Daum C."/>
            <person name="Ng V."/>
            <person name="Clum A."/>
            <person name="Steindorff A."/>
            <person name="Ohm R.A."/>
            <person name="Martin F."/>
            <person name="Silar P."/>
            <person name="Natvig D.O."/>
            <person name="Lalanne C."/>
            <person name="Gautier V."/>
            <person name="Ament-Velasquez S.L."/>
            <person name="Kruys A."/>
            <person name="Hutchinson M.I."/>
            <person name="Powell A.J."/>
            <person name="Barry K."/>
            <person name="Miller A.N."/>
            <person name="Grigoriev I.V."/>
            <person name="Debuchy R."/>
            <person name="Gladieux P."/>
            <person name="Hiltunen Thoren M."/>
            <person name="Johannesson H."/>
        </authorList>
    </citation>
    <scope>NUCLEOTIDE SEQUENCE</scope>
    <source>
        <strain evidence="1">CBS 315.58</strain>
    </source>
</reference>
<name>A0AAN7AYC7_9PEZI</name>
<sequence>MRGDAYDLQDLIKFSVTAVEWLLQDVGTAEKHQQKHNIYLLQHQFIRIVADLIQGFVKAVKVTRRSESWFLGNPEAISQHRMLVASQHPFLKNESLGGEDILNWEKRSELRLLPGEDGFRDWRVAKALFREEIRQCLCDSEGLLSNSIELACEEQDVDRDEDDGYDRLVDAFLDAFCPFKV</sequence>
<dbReference type="Proteomes" id="UP001303160">
    <property type="component" value="Unassembled WGS sequence"/>
</dbReference>
<evidence type="ECO:0000313" key="2">
    <source>
        <dbReference type="Proteomes" id="UP001303160"/>
    </source>
</evidence>
<organism evidence="1 2">
    <name type="scientific">Triangularia verruculosa</name>
    <dbReference type="NCBI Taxonomy" id="2587418"/>
    <lineage>
        <taxon>Eukaryota</taxon>
        <taxon>Fungi</taxon>
        <taxon>Dikarya</taxon>
        <taxon>Ascomycota</taxon>
        <taxon>Pezizomycotina</taxon>
        <taxon>Sordariomycetes</taxon>
        <taxon>Sordariomycetidae</taxon>
        <taxon>Sordariales</taxon>
        <taxon>Podosporaceae</taxon>
        <taxon>Triangularia</taxon>
    </lineage>
</organism>
<accession>A0AAN7AYC7</accession>
<dbReference type="AlphaFoldDB" id="A0AAN7AYC7"/>
<comment type="caution">
    <text evidence="1">The sequence shown here is derived from an EMBL/GenBank/DDBJ whole genome shotgun (WGS) entry which is preliminary data.</text>
</comment>